<dbReference type="STRING" id="1703345.A3860_14720"/>
<evidence type="ECO:0000259" key="1">
    <source>
        <dbReference type="Pfam" id="PF03432"/>
    </source>
</evidence>
<sequence>MIGYVGTGASFYECIRYCLEDKIDLSEEQKILKSLKDQLQHKDRAEILEFNKCFGDLGELTSQFLDVAKLSKRVEKPVFHFSLRPAPGDKVSRDQLIEMGKECARQFGVTDNQYLIILHKDTNEPHIHIVANRVGFDGKVAKDNHSYRKMDSLCRQLEKQFQLKEVLSARRFLPEELRHLPRLDSRKEKLKTDIRDTLKQVNTFQQFEERMKSLGYAVLKGRGISFIDDKKVKIKGSEVGFSLAKIEKILQLKHDLELKQEKQRIREITLQRDMDKRGHTPVQKLLLKTAHSDRQEDFEVLELIKQLDKLLNDLLKSEYVDQSVSPELLKEARHKRKRHKPSL</sequence>
<protein>
    <submittedName>
        <fullName evidence="2">Relaxase</fullName>
    </submittedName>
</protein>
<dbReference type="OrthoDB" id="915634at2"/>
<organism evidence="2 3">
    <name type="scientific">Niastella vici</name>
    <dbReference type="NCBI Taxonomy" id="1703345"/>
    <lineage>
        <taxon>Bacteria</taxon>
        <taxon>Pseudomonadati</taxon>
        <taxon>Bacteroidota</taxon>
        <taxon>Chitinophagia</taxon>
        <taxon>Chitinophagales</taxon>
        <taxon>Chitinophagaceae</taxon>
        <taxon>Niastella</taxon>
    </lineage>
</organism>
<evidence type="ECO:0000313" key="3">
    <source>
        <dbReference type="Proteomes" id="UP000192796"/>
    </source>
</evidence>
<dbReference type="AlphaFoldDB" id="A0A1V9G5L6"/>
<dbReference type="Proteomes" id="UP000192796">
    <property type="component" value="Unassembled WGS sequence"/>
</dbReference>
<comment type="caution">
    <text evidence="2">The sequence shown here is derived from an EMBL/GenBank/DDBJ whole genome shotgun (WGS) entry which is preliminary data.</text>
</comment>
<dbReference type="InterPro" id="IPR005094">
    <property type="entry name" value="Endonuclease_MobA/VirD2"/>
</dbReference>
<evidence type="ECO:0000313" key="2">
    <source>
        <dbReference type="EMBL" id="OQP65844.1"/>
    </source>
</evidence>
<accession>A0A1V9G5L6</accession>
<proteinExistence type="predicted"/>
<dbReference type="Pfam" id="PF03432">
    <property type="entry name" value="Relaxase"/>
    <property type="match status" value="1"/>
</dbReference>
<keyword evidence="3" id="KW-1185">Reference proteome</keyword>
<reference evidence="2 3" key="1">
    <citation type="submission" date="2016-03" db="EMBL/GenBank/DDBJ databases">
        <title>Niastella vici sp. nov., isolated from farmland soil.</title>
        <authorList>
            <person name="Chen L."/>
            <person name="Wang D."/>
            <person name="Yang S."/>
            <person name="Wang G."/>
        </authorList>
    </citation>
    <scope>NUCLEOTIDE SEQUENCE [LARGE SCALE GENOMIC DNA]</scope>
    <source>
        <strain evidence="2 3">DJ57</strain>
    </source>
</reference>
<gene>
    <name evidence="2" type="ORF">A3860_14720</name>
</gene>
<name>A0A1V9G5L6_9BACT</name>
<feature type="domain" description="MobA/VirD2-like nuclease" evidence="1">
    <location>
        <begin position="41"/>
        <end position="163"/>
    </location>
</feature>
<dbReference type="EMBL" id="LVYD01000013">
    <property type="protein sequence ID" value="OQP65844.1"/>
    <property type="molecule type" value="Genomic_DNA"/>
</dbReference>